<dbReference type="InterPro" id="IPR013108">
    <property type="entry name" value="Amidohydro_3"/>
</dbReference>
<proteinExistence type="predicted"/>
<comment type="caution">
    <text evidence="2">The sequence shown here is derived from an EMBL/GenBank/DDBJ whole genome shotgun (WGS) entry which is preliminary data.</text>
</comment>
<name>A0A645CBP4_9ZZZZ</name>
<dbReference type="EMBL" id="VSSQ01025903">
    <property type="protein sequence ID" value="MPM74349.1"/>
    <property type="molecule type" value="Genomic_DNA"/>
</dbReference>
<evidence type="ECO:0000259" key="1">
    <source>
        <dbReference type="Pfam" id="PF07969"/>
    </source>
</evidence>
<accession>A0A645CBP4</accession>
<dbReference type="Pfam" id="PF07969">
    <property type="entry name" value="Amidohydro_3"/>
    <property type="match status" value="1"/>
</dbReference>
<protein>
    <submittedName>
        <fullName evidence="2">D-aminoacylase</fullName>
        <ecNumber evidence="2">3.5.1.81</ecNumber>
    </submittedName>
</protein>
<dbReference type="EC" id="3.5.1.81" evidence="2"/>
<dbReference type="SUPFAM" id="SSF51556">
    <property type="entry name" value="Metallo-dependent hydrolases"/>
    <property type="match status" value="1"/>
</dbReference>
<dbReference type="GO" id="GO:0047420">
    <property type="term" value="F:N-acyl-D-amino-acid deacylase activity"/>
    <property type="evidence" value="ECO:0007669"/>
    <property type="project" value="UniProtKB-EC"/>
</dbReference>
<evidence type="ECO:0000313" key="2">
    <source>
        <dbReference type="EMBL" id="MPM74349.1"/>
    </source>
</evidence>
<dbReference type="Gene3D" id="3.20.20.140">
    <property type="entry name" value="Metal-dependent hydrolases"/>
    <property type="match status" value="2"/>
</dbReference>
<keyword evidence="2" id="KW-0378">Hydrolase</keyword>
<dbReference type="AlphaFoldDB" id="A0A645CBP4"/>
<organism evidence="2">
    <name type="scientific">bioreactor metagenome</name>
    <dbReference type="NCBI Taxonomy" id="1076179"/>
    <lineage>
        <taxon>unclassified sequences</taxon>
        <taxon>metagenomes</taxon>
        <taxon>ecological metagenomes</taxon>
    </lineage>
</organism>
<feature type="domain" description="Amidohydrolase 3" evidence="1">
    <location>
        <begin position="343"/>
        <end position="416"/>
    </location>
</feature>
<reference evidence="2" key="1">
    <citation type="submission" date="2019-08" db="EMBL/GenBank/DDBJ databases">
        <authorList>
            <person name="Kucharzyk K."/>
            <person name="Murdoch R.W."/>
            <person name="Higgins S."/>
            <person name="Loffler F."/>
        </authorList>
    </citation>
    <scope>NUCLEOTIDE SEQUENCE</scope>
</reference>
<gene>
    <name evidence="2" type="primary">dan_11</name>
    <name evidence="2" type="ORF">SDC9_121336</name>
</gene>
<dbReference type="InterPro" id="IPR032466">
    <property type="entry name" value="Metal_Hydrolase"/>
</dbReference>
<sequence length="437" mass="48501">MTGFEPESPYKDKIGAGLFHMRELTGEYPSVGELFDAIDQNTPLNIASLVGHCSARASVTGYDSGALDPAEMERMLTLLEQSLEQGACGVSLGLMYEPGLYAPKEELRKVAELCARYNRPLTVHPRACSAVSMAYPELLGRPHLLRALDELEEVTRGLNVKLQYSHAIFVGTSSFKCKAELVEIIERMRKNGVDAMFDLYSEICGVSVITVVMPTWYQALSKEDKRKFVNKFRFRVLANASIALLGFGFNDIQIAYIGPGYEHYEGKTVHEIAKERGMNDLDAYCMLCEESDFAGRVNMGPYSTPEIITSLSRHPNSLYMTDAWVEEHGVQNPAIYDCFPKFLHLSLNGKGDTLPNAIRKMTGAVAERFSLEHRGLIKPGYYADLTVFDELALKNGVPDQPKAFGIERVFVNGVCVLNGETLDEAAFRTAGCAMRVK</sequence>